<dbReference type="AGR" id="RGD:1583215"/>
<dbReference type="InterPro" id="IPR051846">
    <property type="entry name" value="SH2_domain_adapters"/>
</dbReference>
<dbReference type="Ensembl" id="ENSRNOT00000101897.2">
    <property type="protein sequence ID" value="ENSRNOP00000076781.2"/>
    <property type="gene ID" value="ENSRNOG00000020797.8"/>
</dbReference>
<dbReference type="InterPro" id="IPR036860">
    <property type="entry name" value="SH2_dom_sf"/>
</dbReference>
<keyword evidence="1 2" id="KW-0727">SH2 domain</keyword>
<feature type="compositionally biased region" description="Basic and acidic residues" evidence="3">
    <location>
        <begin position="222"/>
        <end position="235"/>
    </location>
</feature>
<feature type="signal peptide" evidence="4">
    <location>
        <begin position="1"/>
        <end position="33"/>
    </location>
</feature>
<dbReference type="OrthoDB" id="5914531at2759"/>
<dbReference type="CDD" id="cd10391">
    <property type="entry name" value="SH2_SHE"/>
    <property type="match status" value="1"/>
</dbReference>
<keyword evidence="4" id="KW-0732">Signal</keyword>
<feature type="region of interest" description="Disordered" evidence="3">
    <location>
        <begin position="392"/>
        <end position="431"/>
    </location>
</feature>
<feature type="compositionally biased region" description="Basic and acidic residues" evidence="3">
    <location>
        <begin position="418"/>
        <end position="428"/>
    </location>
</feature>
<evidence type="ECO:0000259" key="5">
    <source>
        <dbReference type="PROSITE" id="PS50001"/>
    </source>
</evidence>
<evidence type="ECO:0000256" key="3">
    <source>
        <dbReference type="SAM" id="MobiDB-lite"/>
    </source>
</evidence>
<accession>A0A8I5Y6C5</accession>
<dbReference type="SUPFAM" id="SSF55550">
    <property type="entry name" value="SH2 domain"/>
    <property type="match status" value="1"/>
</dbReference>
<dbReference type="AlphaFoldDB" id="A0A8I5Y6C5"/>
<feature type="compositionally biased region" description="Basic and acidic residues" evidence="3">
    <location>
        <begin position="318"/>
        <end position="330"/>
    </location>
</feature>
<reference evidence="6" key="3">
    <citation type="submission" date="2025-09" db="UniProtKB">
        <authorList>
            <consortium name="Ensembl"/>
        </authorList>
    </citation>
    <scope>IDENTIFICATION</scope>
    <source>
        <strain evidence="6">Brown Norway</strain>
    </source>
</reference>
<keyword evidence="7" id="KW-1185">Reference proteome</keyword>
<reference evidence="6" key="2">
    <citation type="submission" date="2025-08" db="UniProtKB">
        <authorList>
            <consortium name="Ensembl"/>
        </authorList>
    </citation>
    <scope>IDENTIFICATION</scope>
    <source>
        <strain evidence="6">Brown Norway</strain>
    </source>
</reference>
<dbReference type="GeneTree" id="ENSGT00940000159107"/>
<dbReference type="InterPro" id="IPR000980">
    <property type="entry name" value="SH2"/>
</dbReference>
<dbReference type="GeneID" id="685088"/>
<feature type="compositionally biased region" description="Low complexity" evidence="3">
    <location>
        <begin position="122"/>
        <end position="133"/>
    </location>
</feature>
<dbReference type="RGD" id="1583215">
    <property type="gene designation" value="She"/>
</dbReference>
<name>A0A8I5Y6C5_RAT</name>
<feature type="region of interest" description="Disordered" evidence="3">
    <location>
        <begin position="160"/>
        <end position="202"/>
    </location>
</feature>
<reference evidence="6" key="1">
    <citation type="submission" date="2024-01" db="EMBL/GenBank/DDBJ databases">
        <title>GRCr8: a new rat reference genome assembly contstructed from accurate long reads and long range scaffolding.</title>
        <authorList>
            <person name="Doris P.A."/>
            <person name="Kalbfleisch T."/>
            <person name="Li K."/>
            <person name="Howe K."/>
            <person name="Wood J."/>
        </authorList>
    </citation>
    <scope>NUCLEOTIDE SEQUENCE [LARGE SCALE GENOMIC DNA]</scope>
    <source>
        <strain evidence="6">Brown Norway</strain>
    </source>
</reference>
<evidence type="ECO:0000313" key="7">
    <source>
        <dbReference type="Proteomes" id="UP000002494"/>
    </source>
</evidence>
<feature type="compositionally biased region" description="Low complexity" evidence="3">
    <location>
        <begin position="176"/>
        <end position="192"/>
    </location>
</feature>
<dbReference type="PROSITE" id="PS50001">
    <property type="entry name" value="SH2"/>
    <property type="match status" value="1"/>
</dbReference>
<evidence type="ECO:0000313" key="6">
    <source>
        <dbReference type="Ensembl" id="ENSRNOP00000076781.2"/>
    </source>
</evidence>
<dbReference type="SMART" id="SM00252">
    <property type="entry name" value="SH2"/>
    <property type="match status" value="1"/>
</dbReference>
<feature type="chain" id="PRO_5047472191" evidence="4">
    <location>
        <begin position="34"/>
        <end position="537"/>
    </location>
</feature>
<dbReference type="Gene3D" id="3.30.505.10">
    <property type="entry name" value="SH2 domain"/>
    <property type="match status" value="1"/>
</dbReference>
<feature type="region of interest" description="Disordered" evidence="3">
    <location>
        <begin position="46"/>
        <end position="147"/>
    </location>
</feature>
<gene>
    <name evidence="6 8" type="primary">She</name>
</gene>
<evidence type="ECO:0000256" key="2">
    <source>
        <dbReference type="PROSITE-ProRule" id="PRU00191"/>
    </source>
</evidence>
<evidence type="ECO:0000256" key="4">
    <source>
        <dbReference type="SAM" id="SignalP"/>
    </source>
</evidence>
<feature type="domain" description="SH2" evidence="5">
    <location>
        <begin position="438"/>
        <end position="533"/>
    </location>
</feature>
<feature type="compositionally biased region" description="Basic and acidic residues" evidence="3">
    <location>
        <begin position="394"/>
        <end position="406"/>
    </location>
</feature>
<protein>
    <submittedName>
        <fullName evidence="6">Src homology 2 domain containing E</fullName>
    </submittedName>
</protein>
<dbReference type="PANTHER" id="PTHR15127:SF29">
    <property type="entry name" value="SH2 DOMAIN-CONTAINING ADAPTER PROTEIN E"/>
    <property type="match status" value="1"/>
</dbReference>
<proteinExistence type="predicted"/>
<feature type="region of interest" description="Disordered" evidence="3">
    <location>
        <begin position="222"/>
        <end position="241"/>
    </location>
</feature>
<sequence length="537" mass="58171">MRRPPAPGAPWCLGWASSLVCSAASTLPGPLMAAKWFKEFPLTLKTASERARPGGAGGKPRKNSETGSAAPTPGKGRKNSAAELGGSRTGSGPPKDSRLSRDSLQGLIQAAAGKGRKNSRVTTTATASASATTTEEEPHRGAVAKSAGCSTYISRLIKVDTQEKNGKSIYPGGGSTSSSSSSSSSASSSPSSLGPELDKTKIMRQQDTVIILEDYADPYDAKRTKGQRDAERVGENDGYMEPYDAQQMITAASRIGNEEKAVGLKVKRLGQKTRLWPQTAWTPDLVSEIRRRGSKDPLVKALQLLDGPCEPGETMKVEATAKRRSSKDLLGKPPQLYDTPYEPSEGDLRAAEVKARPADGRLPEEDDRPAAEYEQPWEWKREQIARALSVQFEGSDRSPGREEAGRPQHWQKTLKPTLSDHGDGEKVDPGLALEKQPWYHGSISRAEAESRLQPCKEAGYLVRNSESGNSKYSIALKTSQGCVHIIVAQTKDSRYTLNQTSAVFDSIPEVVHYYSTAKLPFKGAEHMTLLHPVHKLH</sequence>
<feature type="region of interest" description="Disordered" evidence="3">
    <location>
        <begin position="318"/>
        <end position="376"/>
    </location>
</feature>
<evidence type="ECO:0000256" key="1">
    <source>
        <dbReference type="ARBA" id="ARBA00022999"/>
    </source>
</evidence>
<dbReference type="PANTHER" id="PTHR15127">
    <property type="entry name" value="HEAVYWEIGHT, ISOFORM A"/>
    <property type="match status" value="1"/>
</dbReference>
<evidence type="ECO:0000313" key="8">
    <source>
        <dbReference type="RGD" id="1583215"/>
    </source>
</evidence>
<dbReference type="PRINTS" id="PR00401">
    <property type="entry name" value="SH2DOMAIN"/>
</dbReference>
<dbReference type="RefSeq" id="XP_063138791.1">
    <property type="nucleotide sequence ID" value="XM_063282721.1"/>
</dbReference>
<dbReference type="Pfam" id="PF00017">
    <property type="entry name" value="SH2"/>
    <property type="match status" value="1"/>
</dbReference>
<dbReference type="InterPro" id="IPR035042">
    <property type="entry name" value="SHE_SH2"/>
</dbReference>
<feature type="compositionally biased region" description="Basic and acidic residues" evidence="3">
    <location>
        <begin position="346"/>
        <end position="376"/>
    </location>
</feature>
<organism evidence="6 7">
    <name type="scientific">Rattus norvegicus</name>
    <name type="common">Rat</name>
    <dbReference type="NCBI Taxonomy" id="10116"/>
    <lineage>
        <taxon>Eukaryota</taxon>
        <taxon>Metazoa</taxon>
        <taxon>Chordata</taxon>
        <taxon>Craniata</taxon>
        <taxon>Vertebrata</taxon>
        <taxon>Euteleostomi</taxon>
        <taxon>Mammalia</taxon>
        <taxon>Eutheria</taxon>
        <taxon>Euarchontoglires</taxon>
        <taxon>Glires</taxon>
        <taxon>Rodentia</taxon>
        <taxon>Myomorpha</taxon>
        <taxon>Muroidea</taxon>
        <taxon>Muridae</taxon>
        <taxon>Murinae</taxon>
        <taxon>Rattus</taxon>
    </lineage>
</organism>
<dbReference type="Proteomes" id="UP000002494">
    <property type="component" value="Chromosome 2"/>
</dbReference>